<feature type="region of interest" description="Disordered" evidence="8">
    <location>
        <begin position="1624"/>
        <end position="1672"/>
    </location>
</feature>
<dbReference type="GO" id="GO:0006886">
    <property type="term" value="P:intracellular protein transport"/>
    <property type="evidence" value="ECO:0007669"/>
    <property type="project" value="UniProtKB-UniRule"/>
</dbReference>
<evidence type="ECO:0000313" key="9">
    <source>
        <dbReference type="EMBL" id="KAF2671232.1"/>
    </source>
</evidence>
<dbReference type="SUPFAM" id="SSF50989">
    <property type="entry name" value="Clathrin heavy-chain terminal domain"/>
    <property type="match status" value="1"/>
</dbReference>
<feature type="repeat" description="CHCR" evidence="7">
    <location>
        <begin position="1134"/>
        <end position="1275"/>
    </location>
</feature>
<dbReference type="FunFam" id="1.25.40.10:FF:000002">
    <property type="entry name" value="Clathrin heavy chain"/>
    <property type="match status" value="1"/>
</dbReference>
<dbReference type="Pfam" id="PF00637">
    <property type="entry name" value="Clathrin"/>
    <property type="match status" value="7"/>
</dbReference>
<organism evidence="9 10">
    <name type="scientific">Microthyrium microscopicum</name>
    <dbReference type="NCBI Taxonomy" id="703497"/>
    <lineage>
        <taxon>Eukaryota</taxon>
        <taxon>Fungi</taxon>
        <taxon>Dikarya</taxon>
        <taxon>Ascomycota</taxon>
        <taxon>Pezizomycotina</taxon>
        <taxon>Dothideomycetes</taxon>
        <taxon>Dothideomycetes incertae sedis</taxon>
        <taxon>Microthyriales</taxon>
        <taxon>Microthyriaceae</taxon>
        <taxon>Microthyrium</taxon>
    </lineage>
</organism>
<evidence type="ECO:0000256" key="8">
    <source>
        <dbReference type="SAM" id="MobiDB-lite"/>
    </source>
</evidence>
<dbReference type="SUPFAM" id="SSF48371">
    <property type="entry name" value="ARM repeat"/>
    <property type="match status" value="5"/>
</dbReference>
<comment type="subcellular location">
    <subcellularLocation>
        <location evidence="6">Cytoplasmic vesicle membrane</location>
        <topology evidence="6">Peripheral membrane protein</topology>
        <orientation evidence="6">Cytoplasmic side</orientation>
    </subcellularLocation>
    <subcellularLocation>
        <location evidence="6">Membrane</location>
        <location evidence="6">Coated pit</location>
        <topology evidence="6">Peripheral membrane protein</topology>
        <orientation evidence="6">Cytoplasmic side</orientation>
    </subcellularLocation>
</comment>
<keyword evidence="4 6" id="KW-0168">Coated pit</keyword>
<dbReference type="InterPro" id="IPR011990">
    <property type="entry name" value="TPR-like_helical_dom_sf"/>
</dbReference>
<dbReference type="Gene3D" id="2.130.10.110">
    <property type="entry name" value="Clathrin heavy-chain terminal domain"/>
    <property type="match status" value="1"/>
</dbReference>
<dbReference type="InterPro" id="IPR016341">
    <property type="entry name" value="Clathrin_heavy_chain"/>
</dbReference>
<feature type="repeat" description="CHCR" evidence="7">
    <location>
        <begin position="835"/>
        <end position="978"/>
    </location>
</feature>
<feature type="compositionally biased region" description="Basic and acidic residues" evidence="8">
    <location>
        <begin position="1624"/>
        <end position="1638"/>
    </location>
</feature>
<dbReference type="InterPro" id="IPR022365">
    <property type="entry name" value="Clathrin_H-chain_propeller_rpt"/>
</dbReference>
<dbReference type="GO" id="GO:0071439">
    <property type="term" value="C:clathrin complex"/>
    <property type="evidence" value="ECO:0007669"/>
    <property type="project" value="InterPro"/>
</dbReference>
<dbReference type="InterPro" id="IPR000547">
    <property type="entry name" value="Clathrin_H-chain/VPS_repeat"/>
</dbReference>
<feature type="repeat" description="CHCR" evidence="7">
    <location>
        <begin position="1429"/>
        <end position="1572"/>
    </location>
</feature>
<evidence type="ECO:0000256" key="7">
    <source>
        <dbReference type="PROSITE-ProRule" id="PRU01006"/>
    </source>
</evidence>
<dbReference type="PROSITE" id="PS50236">
    <property type="entry name" value="CHCR"/>
    <property type="match status" value="7"/>
</dbReference>
<dbReference type="FunFam" id="1.25.40.10:FF:000082">
    <property type="entry name" value="Clathrin heavy chain"/>
    <property type="match status" value="1"/>
</dbReference>
<evidence type="ECO:0000256" key="1">
    <source>
        <dbReference type="ARBA" id="ARBA00009535"/>
    </source>
</evidence>
<dbReference type="GO" id="GO:0005829">
    <property type="term" value="C:cytosol"/>
    <property type="evidence" value="ECO:0007669"/>
    <property type="project" value="GOC"/>
</dbReference>
<dbReference type="PANTHER" id="PTHR10292">
    <property type="entry name" value="CLATHRIN HEAVY CHAIN RELATED"/>
    <property type="match status" value="1"/>
</dbReference>
<evidence type="ECO:0000256" key="4">
    <source>
        <dbReference type="ARBA" id="ARBA00023176"/>
    </source>
</evidence>
<dbReference type="PROSITE" id="PS51257">
    <property type="entry name" value="PROKAR_LIPOPROTEIN"/>
    <property type="match status" value="1"/>
</dbReference>
<evidence type="ECO:0000256" key="3">
    <source>
        <dbReference type="ARBA" id="ARBA00023136"/>
    </source>
</evidence>
<dbReference type="PANTHER" id="PTHR10292:SF1">
    <property type="entry name" value="CLATHRIN HEAVY CHAIN"/>
    <property type="match status" value="1"/>
</dbReference>
<comment type="function">
    <text evidence="6">Clathrin is the major protein of the polyhedral coat of coated pits and vesicles.</text>
</comment>
<feature type="repeat" description="CHCR" evidence="7">
    <location>
        <begin position="1280"/>
        <end position="1426"/>
    </location>
</feature>
<comment type="similarity">
    <text evidence="1 6">Belongs to the clathrin heavy chain family.</text>
</comment>
<keyword evidence="5 6" id="KW-0968">Cytoplasmic vesicle</keyword>
<accession>A0A6A6UGB2</accession>
<name>A0A6A6UGB2_9PEZI</name>
<feature type="repeat" description="CHCR" evidence="7">
    <location>
        <begin position="691"/>
        <end position="833"/>
    </location>
</feature>
<reference evidence="9" key="1">
    <citation type="journal article" date="2020" name="Stud. Mycol.">
        <title>101 Dothideomycetes genomes: a test case for predicting lifestyles and emergence of pathogens.</title>
        <authorList>
            <person name="Haridas S."/>
            <person name="Albert R."/>
            <person name="Binder M."/>
            <person name="Bloem J."/>
            <person name="Labutti K."/>
            <person name="Salamov A."/>
            <person name="Andreopoulos B."/>
            <person name="Baker S."/>
            <person name="Barry K."/>
            <person name="Bills G."/>
            <person name="Bluhm B."/>
            <person name="Cannon C."/>
            <person name="Castanera R."/>
            <person name="Culley D."/>
            <person name="Daum C."/>
            <person name="Ezra D."/>
            <person name="Gonzalez J."/>
            <person name="Henrissat B."/>
            <person name="Kuo A."/>
            <person name="Liang C."/>
            <person name="Lipzen A."/>
            <person name="Lutzoni F."/>
            <person name="Magnuson J."/>
            <person name="Mondo S."/>
            <person name="Nolan M."/>
            <person name="Ohm R."/>
            <person name="Pangilinan J."/>
            <person name="Park H.-J."/>
            <person name="Ramirez L."/>
            <person name="Alfaro M."/>
            <person name="Sun H."/>
            <person name="Tritt A."/>
            <person name="Yoshinaga Y."/>
            <person name="Zwiers L.-H."/>
            <person name="Turgeon B."/>
            <person name="Goodwin S."/>
            <person name="Spatafora J."/>
            <person name="Crous P."/>
            <person name="Grigoriev I."/>
        </authorList>
    </citation>
    <scope>NUCLEOTIDE SEQUENCE</scope>
    <source>
        <strain evidence="9">CBS 115976</strain>
    </source>
</reference>
<protein>
    <recommendedName>
        <fullName evidence="6">Clathrin heavy chain</fullName>
    </recommendedName>
</protein>
<dbReference type="InterPro" id="IPR016024">
    <property type="entry name" value="ARM-type_fold"/>
</dbReference>
<dbReference type="GO" id="GO:0030132">
    <property type="term" value="C:clathrin coat of coated pit"/>
    <property type="evidence" value="ECO:0007669"/>
    <property type="project" value="InterPro"/>
</dbReference>
<dbReference type="Pfam" id="PF01394">
    <property type="entry name" value="Clathrin_propel"/>
    <property type="match status" value="1"/>
</dbReference>
<feature type="repeat" description="CHCR" evidence="7">
    <location>
        <begin position="541"/>
        <end position="688"/>
    </location>
</feature>
<dbReference type="GO" id="GO:0030130">
    <property type="term" value="C:clathrin coat of trans-Golgi network vesicle"/>
    <property type="evidence" value="ECO:0007669"/>
    <property type="project" value="InterPro"/>
</dbReference>
<evidence type="ECO:0000256" key="6">
    <source>
        <dbReference type="PIRNR" id="PIRNR002290"/>
    </source>
</evidence>
<evidence type="ECO:0000256" key="2">
    <source>
        <dbReference type="ARBA" id="ARBA00022737"/>
    </source>
</evidence>
<dbReference type="FunFam" id="1.25.40.10:FF:000001">
    <property type="entry name" value="Clathrin heavy chain"/>
    <property type="match status" value="1"/>
</dbReference>
<dbReference type="OrthoDB" id="2113814at2759"/>
<dbReference type="PIRSF" id="PIRSF002290">
    <property type="entry name" value="Clathrin_H_chain"/>
    <property type="match status" value="1"/>
</dbReference>
<dbReference type="FunFam" id="2.130.10.110:FF:000003">
    <property type="entry name" value="Clathrin heavy chain"/>
    <property type="match status" value="1"/>
</dbReference>
<keyword evidence="2" id="KW-0677">Repeat</keyword>
<feature type="repeat" description="CHCR" evidence="7">
    <location>
        <begin position="985"/>
        <end position="1130"/>
    </location>
</feature>
<gene>
    <name evidence="9" type="ORF">BT63DRAFT_438722</name>
</gene>
<evidence type="ECO:0000256" key="5">
    <source>
        <dbReference type="ARBA" id="ARBA00023329"/>
    </source>
</evidence>
<dbReference type="InterPro" id="IPR055358">
    <property type="entry name" value="CHCR"/>
</dbReference>
<dbReference type="Gene3D" id="1.25.40.730">
    <property type="match status" value="1"/>
</dbReference>
<dbReference type="FunFam" id="1.25.40.730:FF:000003">
    <property type="entry name" value="Clathrin heavy chain"/>
    <property type="match status" value="1"/>
</dbReference>
<dbReference type="GO" id="GO:0032051">
    <property type="term" value="F:clathrin light chain binding"/>
    <property type="evidence" value="ECO:0007669"/>
    <property type="project" value="InterPro"/>
</dbReference>
<evidence type="ECO:0000313" key="10">
    <source>
        <dbReference type="Proteomes" id="UP000799302"/>
    </source>
</evidence>
<dbReference type="FunFam" id="1.25.40.10:FF:000005">
    <property type="entry name" value="Clathrin heavy chain"/>
    <property type="match status" value="1"/>
</dbReference>
<keyword evidence="3 6" id="KW-0472">Membrane</keyword>
<dbReference type="InterPro" id="IPR016025">
    <property type="entry name" value="Clathrin_H-chain_N"/>
</dbReference>
<dbReference type="GO" id="GO:0030479">
    <property type="term" value="C:actin cortical patch"/>
    <property type="evidence" value="ECO:0007669"/>
    <property type="project" value="TreeGrafter"/>
</dbReference>
<proteinExistence type="inferred from homology"/>
<keyword evidence="10" id="KW-1185">Reference proteome</keyword>
<sequence length="1693" mass="191490">MARQLPIQFNERLQLSSYDIQQPSISFASCTLESDNYICIRQQAEGSASPEVLIVDLANGGNLIKRPIKADSAIMHWNKFIIALKAQARTLQIFDLENKAKLKSFTMNEDVVFWKWISETELGLVTETAVWHWNVMDSTSASPTKVFDRQPNLAGNQIINYRVSGDAKWMVLVGIAQSQGRVVGNMQLYSLERRISQSIEGHAAGFGTYRLEGAPADSKLFSFAVRTATGAKLHIVEVDHKAPNPTFAKKTVDIYFPAEATSDFPVALQVSDKYKVIYMVTKYGFIHLYDLETGTCIFMNRISSETIFTTCSDSQSAGILAINRKGQVLAVSIDEANIVPYLLQNANVDLAISLASRAGLPGAESLYDQKFTTLMNSQQYFEAAKVAANSPGGFLRTAQTIERFKSVPVQPGSLSIILQYFGMLLDKGSLNKHETLELVRPVLQQNRKHLLEKWLKEEKLECSEELGDIVRAHDLNLALVIYTRAKIPQKVVASLAELGQFDKIIPYTKETGYTPDYNVLLQHIVRVSPERGSEFALQLAKDEAGPRIDLDRVVDIFQSQGMIQQATAFLLDVLSGNLPEQGHLQTRLLEMNLLNAPQVADAIMGNDMFTYYDKPRIAQLCEGAGLPSRALEHTQDPEVIKRIIVKTEQFKDEEWLMNYFGNLTVELSLECLDAMLTYNIRQNLQIVIRIAQKYSDLLGPTRLIGLFEKYQTAEGLFYYLGAIVNVAEDKDVTFKYIEAATRLGQLNEVERVCRESNSFDPEKVKNFLKEANLSEQLPLIVVCDRFNFVHDLILYLYKKQQFQSIEVYVQRINPGRTPAVVGGLLDVDCEESVIKNLLSSVNPISVPIDELVAEVETRNRLKLLLPFLEATLAAGNQQQAVYNALAKIYIDSNNNPEKFLQENDQYDSLVVGKYCEKRDPNLAFIAYRKGQNDLELINITNENSMFKAQARYVLERADADVWKFVLADSNMHRRSLIDSVISTAVPESSDPEQVSVAVKAFVDEDLPAELIEMLERIILEPTSFSDNNTLQNLLMFTAAKADKGRVMNYVQQLEKYSPDDVAGSLIDQGMYDEAFEIYRKHEKHQEAVTVLVDHIVSIDRAQEYADRVDQPEVWSKVGKAQLAGLRVPEAIESYIRAQDPSNFLEVIEIGTESGKDDDLIKFLKMARKTLREVPVDTALAFCYARTGQLPELEEFLRGANVADVEASGDKAYEEGHHEAAKIFYTSISNWAKLATTLVHLEDYQSAVECARKANSTKVWKQVHEACVAKKEFRLAQICGLNLIVHAEELTDLVRQYEHAGYFDELISLLEAGLGLERAHMGMFTELGIALTKYHPDRVFEHIKIFWTRINMPKMIAACSEAHLWPELVFLYHHYEEFDNAVLAMMERAADAWDHNSLKEIIVKVTNLEIYYRAVTFYRDEHPGLITDLLASLTTRIDVNRVVTIFQKSDDIPLIKTWLINVQHQNKRSVNNAIHDVLIEEEDYKTLRDSVNSYDNYDAPELAQRLERHDLVFFRQIAANIWRKNKRWQKSIELSKQDKLYKDAIETAALSGKSDIVEELLRYFVDIGSRECYVGMLYSCYELLRPDVVLEMAWRNGLHDFTMPFMINMLSQQTAAIETLKRDNEERKAREASQKKEEDNTPILGGSRLLLTQGPSSSPAPQPYANGVPPQMTGLPPMATGMGVAGMQGGFRAF</sequence>
<dbReference type="EMBL" id="MU004233">
    <property type="protein sequence ID" value="KAF2671232.1"/>
    <property type="molecule type" value="Genomic_DNA"/>
</dbReference>
<dbReference type="Gene3D" id="1.25.40.10">
    <property type="entry name" value="Tetratricopeptide repeat domain"/>
    <property type="match status" value="4"/>
</dbReference>
<dbReference type="Proteomes" id="UP000799302">
    <property type="component" value="Unassembled WGS sequence"/>
</dbReference>
<dbReference type="GO" id="GO:0005198">
    <property type="term" value="F:structural molecule activity"/>
    <property type="evidence" value="ECO:0007669"/>
    <property type="project" value="InterPro"/>
</dbReference>
<dbReference type="SMART" id="SM00299">
    <property type="entry name" value="CLH"/>
    <property type="match status" value="7"/>
</dbReference>
<dbReference type="GO" id="GO:0006898">
    <property type="term" value="P:receptor-mediated endocytosis"/>
    <property type="evidence" value="ECO:0007669"/>
    <property type="project" value="TreeGrafter"/>
</dbReference>
<dbReference type="Pfam" id="PF13838">
    <property type="entry name" value="Clathrin_H_link"/>
    <property type="match status" value="1"/>
</dbReference>
<dbReference type="GO" id="GO:0006895">
    <property type="term" value="P:Golgi to endosome transport"/>
    <property type="evidence" value="ECO:0007669"/>
    <property type="project" value="TreeGrafter"/>
</dbReference>